<organism evidence="6 7">
    <name type="scientific">Anaerosacchariphilus hominis</name>
    <dbReference type="NCBI Taxonomy" id="2763017"/>
    <lineage>
        <taxon>Bacteria</taxon>
        <taxon>Bacillati</taxon>
        <taxon>Bacillota</taxon>
        <taxon>Clostridia</taxon>
        <taxon>Lachnospirales</taxon>
        <taxon>Lachnospiraceae</taxon>
        <taxon>Anaerosacchariphilus</taxon>
    </lineage>
</organism>
<dbReference type="InterPro" id="IPR013154">
    <property type="entry name" value="ADH-like_N"/>
</dbReference>
<keyword evidence="3" id="KW-0560">Oxidoreductase</keyword>
<keyword evidence="7" id="KW-1185">Reference proteome</keyword>
<keyword evidence="1 4" id="KW-0479">Metal-binding</keyword>
<dbReference type="Proteomes" id="UP000649345">
    <property type="component" value="Unassembled WGS sequence"/>
</dbReference>
<dbReference type="InterPro" id="IPR050129">
    <property type="entry name" value="Zn_alcohol_dh"/>
</dbReference>
<comment type="similarity">
    <text evidence="4">Belongs to the zinc-containing alcohol dehydrogenase family.</text>
</comment>
<dbReference type="InterPro" id="IPR036291">
    <property type="entry name" value="NAD(P)-bd_dom_sf"/>
</dbReference>
<dbReference type="GO" id="GO:0008270">
    <property type="term" value="F:zinc ion binding"/>
    <property type="evidence" value="ECO:0007669"/>
    <property type="project" value="InterPro"/>
</dbReference>
<protein>
    <submittedName>
        <fullName evidence="6">Alcohol dehydrogenase catalytic domain-containing protein</fullName>
    </submittedName>
</protein>
<evidence type="ECO:0000256" key="2">
    <source>
        <dbReference type="ARBA" id="ARBA00022833"/>
    </source>
</evidence>
<feature type="domain" description="Enoyl reductase (ER)" evidence="5">
    <location>
        <begin position="7"/>
        <end position="336"/>
    </location>
</feature>
<name>A0A923RM56_9FIRM</name>
<dbReference type="SMART" id="SM00829">
    <property type="entry name" value="PKS_ER"/>
    <property type="match status" value="1"/>
</dbReference>
<dbReference type="Pfam" id="PF08240">
    <property type="entry name" value="ADH_N"/>
    <property type="match status" value="1"/>
</dbReference>
<dbReference type="SUPFAM" id="SSF50129">
    <property type="entry name" value="GroES-like"/>
    <property type="match status" value="1"/>
</dbReference>
<dbReference type="RefSeq" id="WP_186873058.1">
    <property type="nucleotide sequence ID" value="NZ_JACOOR010000002.1"/>
</dbReference>
<evidence type="ECO:0000313" key="7">
    <source>
        <dbReference type="Proteomes" id="UP000649345"/>
    </source>
</evidence>
<dbReference type="AlphaFoldDB" id="A0A923RM56"/>
<dbReference type="GO" id="GO:0016491">
    <property type="term" value="F:oxidoreductase activity"/>
    <property type="evidence" value="ECO:0007669"/>
    <property type="project" value="UniProtKB-KW"/>
</dbReference>
<gene>
    <name evidence="6" type="ORF">H8S44_04685</name>
</gene>
<dbReference type="EMBL" id="JACOOR010000002">
    <property type="protein sequence ID" value="MBC5659066.1"/>
    <property type="molecule type" value="Genomic_DNA"/>
</dbReference>
<dbReference type="Gene3D" id="3.40.50.720">
    <property type="entry name" value="NAD(P)-binding Rossmann-like Domain"/>
    <property type="match status" value="1"/>
</dbReference>
<dbReference type="InterPro" id="IPR020843">
    <property type="entry name" value="ER"/>
</dbReference>
<dbReference type="Pfam" id="PF00107">
    <property type="entry name" value="ADH_zinc_N"/>
    <property type="match status" value="1"/>
</dbReference>
<dbReference type="InterPro" id="IPR013149">
    <property type="entry name" value="ADH-like_C"/>
</dbReference>
<evidence type="ECO:0000259" key="5">
    <source>
        <dbReference type="SMART" id="SM00829"/>
    </source>
</evidence>
<comment type="cofactor">
    <cofactor evidence="4">
        <name>Zn(2+)</name>
        <dbReference type="ChEBI" id="CHEBI:29105"/>
    </cofactor>
</comment>
<dbReference type="InterPro" id="IPR011032">
    <property type="entry name" value="GroES-like_sf"/>
</dbReference>
<comment type="caution">
    <text evidence="6">The sequence shown here is derived from an EMBL/GenBank/DDBJ whole genome shotgun (WGS) entry which is preliminary data.</text>
</comment>
<accession>A0A923RM56</accession>
<dbReference type="SUPFAM" id="SSF51735">
    <property type="entry name" value="NAD(P)-binding Rossmann-fold domains"/>
    <property type="match status" value="1"/>
</dbReference>
<proteinExistence type="inferred from homology"/>
<dbReference type="PANTHER" id="PTHR43401:SF2">
    <property type="entry name" value="L-THREONINE 3-DEHYDROGENASE"/>
    <property type="match status" value="1"/>
</dbReference>
<sequence>MKAAYLKAKNQFEIRQVEVREPEAGEVLVGVKACGFCGHDKILAGYAGEEWQPFGHEFAGVVEKVGHGVKNVKVGDRVVVETSIFDPISDYARNGRPELDTKGPNYMTMEHTGMGFAEKTIVPAILCVPFTDLEDREACFLEPMGVAADLILTADIHLGQDVLLMGCGAIGLMALQMAKASGARNIYVAEHKANQKKIELAKQFGATDVILTDEMELTDYPFPRGSVDRVLVTTPPVTIAEAVKVANVGGIVAFLGISYGPGAMVTFDSNIVHLNKLQIRGSNAIPALYFPHCLDLVKAGIVDVKPLITHTFPLEKAPEGIMEFLTDKAHAVKAVMLNE</sequence>
<evidence type="ECO:0000256" key="4">
    <source>
        <dbReference type="RuleBase" id="RU361277"/>
    </source>
</evidence>
<reference evidence="6" key="1">
    <citation type="submission" date="2020-08" db="EMBL/GenBank/DDBJ databases">
        <title>Genome public.</title>
        <authorList>
            <person name="Liu C."/>
            <person name="Sun Q."/>
        </authorList>
    </citation>
    <scope>NUCLEOTIDE SEQUENCE</scope>
    <source>
        <strain evidence="6">NSJ-68</strain>
    </source>
</reference>
<dbReference type="Gene3D" id="3.90.180.10">
    <property type="entry name" value="Medium-chain alcohol dehydrogenases, catalytic domain"/>
    <property type="match status" value="1"/>
</dbReference>
<evidence type="ECO:0000256" key="3">
    <source>
        <dbReference type="ARBA" id="ARBA00023002"/>
    </source>
</evidence>
<dbReference type="InterPro" id="IPR002328">
    <property type="entry name" value="ADH_Zn_CS"/>
</dbReference>
<dbReference type="PROSITE" id="PS00059">
    <property type="entry name" value="ADH_ZINC"/>
    <property type="match status" value="1"/>
</dbReference>
<evidence type="ECO:0000313" key="6">
    <source>
        <dbReference type="EMBL" id="MBC5659066.1"/>
    </source>
</evidence>
<dbReference type="PANTHER" id="PTHR43401">
    <property type="entry name" value="L-THREONINE 3-DEHYDROGENASE"/>
    <property type="match status" value="1"/>
</dbReference>
<keyword evidence="2 4" id="KW-0862">Zinc</keyword>
<evidence type="ECO:0000256" key="1">
    <source>
        <dbReference type="ARBA" id="ARBA00022723"/>
    </source>
</evidence>